<dbReference type="Gene3D" id="3.40.1440.10">
    <property type="entry name" value="GIY-YIG endonuclease"/>
    <property type="match status" value="1"/>
</dbReference>
<proteinExistence type="predicted"/>
<comment type="caution">
    <text evidence="2">The sequence shown here is derived from an EMBL/GenBank/DDBJ whole genome shotgun (WGS) entry which is preliminary data.</text>
</comment>
<dbReference type="SUPFAM" id="SSF82771">
    <property type="entry name" value="GIY-YIG endonuclease"/>
    <property type="match status" value="1"/>
</dbReference>
<evidence type="ECO:0000313" key="2">
    <source>
        <dbReference type="EMBL" id="GII24284.1"/>
    </source>
</evidence>
<keyword evidence="3" id="KW-1185">Reference proteome</keyword>
<name>A0A8J3TGG5_9ACTN</name>
<gene>
    <name evidence="2" type="ORF">Pme01_38810</name>
</gene>
<dbReference type="InterPro" id="IPR035901">
    <property type="entry name" value="GIY-YIG_endonuc_sf"/>
</dbReference>
<organism evidence="2 3">
    <name type="scientific">Planosporangium mesophilum</name>
    <dbReference type="NCBI Taxonomy" id="689768"/>
    <lineage>
        <taxon>Bacteria</taxon>
        <taxon>Bacillati</taxon>
        <taxon>Actinomycetota</taxon>
        <taxon>Actinomycetes</taxon>
        <taxon>Micromonosporales</taxon>
        <taxon>Micromonosporaceae</taxon>
        <taxon>Planosporangium</taxon>
    </lineage>
</organism>
<dbReference type="RefSeq" id="WP_168116602.1">
    <property type="nucleotide sequence ID" value="NZ_BOON01000035.1"/>
</dbReference>
<evidence type="ECO:0000313" key="3">
    <source>
        <dbReference type="Proteomes" id="UP000599074"/>
    </source>
</evidence>
<protein>
    <recommendedName>
        <fullName evidence="1">GIY-YIG domain-containing protein</fullName>
    </recommendedName>
</protein>
<feature type="domain" description="GIY-YIG" evidence="1">
    <location>
        <begin position="14"/>
        <end position="85"/>
    </location>
</feature>
<dbReference type="Proteomes" id="UP000599074">
    <property type="component" value="Unassembled WGS sequence"/>
</dbReference>
<dbReference type="EMBL" id="BOON01000035">
    <property type="protein sequence ID" value="GII24284.1"/>
    <property type="molecule type" value="Genomic_DNA"/>
</dbReference>
<reference evidence="2" key="1">
    <citation type="submission" date="2021-01" db="EMBL/GenBank/DDBJ databases">
        <title>Whole genome shotgun sequence of Planosporangium mesophilum NBRC 109066.</title>
        <authorList>
            <person name="Komaki H."/>
            <person name="Tamura T."/>
        </authorList>
    </citation>
    <scope>NUCLEOTIDE SEQUENCE</scope>
    <source>
        <strain evidence="2">NBRC 109066</strain>
    </source>
</reference>
<dbReference type="AlphaFoldDB" id="A0A8J3TGG5"/>
<dbReference type="Pfam" id="PF01541">
    <property type="entry name" value="GIY-YIG"/>
    <property type="match status" value="1"/>
</dbReference>
<dbReference type="InterPro" id="IPR000305">
    <property type="entry name" value="GIY-YIG_endonuc"/>
</dbReference>
<sequence>MPKISAALRDLATRPHALYRFWDRTDVLLYVGITADLPQRMGDHRTDKPWWSQVARVTVEHFDTREAALKAETESIREERPLYNVQGNILVHAPSNEGVEDAVRNQVDLILRHMCVHQDEYDKALSDATDAIDEAKNEPDDGLADADPTLLAAELKADSLTTSIFYLERAWEHLSEWLPDGQYERCRALAEEYERQWNLEIGEAELRDRTAWFIALEYGREYLAKMPPEERDEWFEVARGFLAEHVDDDHLTFHAAHYARAYKANRWYGRAYQMCSGSGRHNAACRNKAAFKVWYRDDPACSPGPCVGHSELCQSHLRAVLEGHYTWPQTGSPVVVNRYEPVPEDTPPF</sequence>
<accession>A0A8J3TGG5</accession>
<dbReference type="PROSITE" id="PS50164">
    <property type="entry name" value="GIY_YIG"/>
    <property type="match status" value="1"/>
</dbReference>
<evidence type="ECO:0000259" key="1">
    <source>
        <dbReference type="PROSITE" id="PS50164"/>
    </source>
</evidence>